<evidence type="ECO:0000256" key="2">
    <source>
        <dbReference type="ARBA" id="ARBA00023242"/>
    </source>
</evidence>
<feature type="domain" description="Xylanolytic transcriptional activator regulatory" evidence="3">
    <location>
        <begin position="163"/>
        <end position="236"/>
    </location>
</feature>
<dbReference type="PANTHER" id="PTHR31001">
    <property type="entry name" value="UNCHARACTERIZED TRANSCRIPTIONAL REGULATORY PROTEIN"/>
    <property type="match status" value="1"/>
</dbReference>
<dbReference type="GO" id="GO:0006351">
    <property type="term" value="P:DNA-templated transcription"/>
    <property type="evidence" value="ECO:0007669"/>
    <property type="project" value="InterPro"/>
</dbReference>
<evidence type="ECO:0000313" key="4">
    <source>
        <dbReference type="EMBL" id="KAH6900195.1"/>
    </source>
</evidence>
<dbReference type="Proteomes" id="UP000777438">
    <property type="component" value="Unassembled WGS sequence"/>
</dbReference>
<accession>A0A9P8WHT4</accession>
<organism evidence="4 5">
    <name type="scientific">Thelonectria olida</name>
    <dbReference type="NCBI Taxonomy" id="1576542"/>
    <lineage>
        <taxon>Eukaryota</taxon>
        <taxon>Fungi</taxon>
        <taxon>Dikarya</taxon>
        <taxon>Ascomycota</taxon>
        <taxon>Pezizomycotina</taxon>
        <taxon>Sordariomycetes</taxon>
        <taxon>Hypocreomycetidae</taxon>
        <taxon>Hypocreales</taxon>
        <taxon>Nectriaceae</taxon>
        <taxon>Thelonectria</taxon>
    </lineage>
</organism>
<comment type="subcellular location">
    <subcellularLocation>
        <location evidence="1">Nucleus</location>
    </subcellularLocation>
</comment>
<dbReference type="InterPro" id="IPR050613">
    <property type="entry name" value="Sec_Metabolite_Reg"/>
</dbReference>
<dbReference type="GO" id="GO:0008270">
    <property type="term" value="F:zinc ion binding"/>
    <property type="evidence" value="ECO:0007669"/>
    <property type="project" value="InterPro"/>
</dbReference>
<dbReference type="EMBL" id="JAGPYM010000001">
    <property type="protein sequence ID" value="KAH6900195.1"/>
    <property type="molecule type" value="Genomic_DNA"/>
</dbReference>
<evidence type="ECO:0000313" key="5">
    <source>
        <dbReference type="Proteomes" id="UP000777438"/>
    </source>
</evidence>
<keyword evidence="2" id="KW-0539">Nucleus</keyword>
<protein>
    <recommendedName>
        <fullName evidence="3">Xylanolytic transcriptional activator regulatory domain-containing protein</fullName>
    </recommendedName>
</protein>
<dbReference type="OrthoDB" id="5344325at2759"/>
<dbReference type="GO" id="GO:0003677">
    <property type="term" value="F:DNA binding"/>
    <property type="evidence" value="ECO:0007669"/>
    <property type="project" value="InterPro"/>
</dbReference>
<dbReference type="SMART" id="SM00906">
    <property type="entry name" value="Fungal_trans"/>
    <property type="match status" value="1"/>
</dbReference>
<dbReference type="Pfam" id="PF04082">
    <property type="entry name" value="Fungal_trans"/>
    <property type="match status" value="1"/>
</dbReference>
<gene>
    <name evidence="4" type="ORF">B0T10DRAFT_534696</name>
</gene>
<proteinExistence type="predicted"/>
<dbReference type="AlphaFoldDB" id="A0A9P8WHT4"/>
<evidence type="ECO:0000259" key="3">
    <source>
        <dbReference type="SMART" id="SM00906"/>
    </source>
</evidence>
<dbReference type="InterPro" id="IPR007219">
    <property type="entry name" value="XnlR_reg_dom"/>
</dbReference>
<comment type="caution">
    <text evidence="4">The sequence shown here is derived from an EMBL/GenBank/DDBJ whole genome shotgun (WGS) entry which is preliminary data.</text>
</comment>
<evidence type="ECO:0000256" key="1">
    <source>
        <dbReference type="ARBA" id="ARBA00004123"/>
    </source>
</evidence>
<dbReference type="GO" id="GO:0005634">
    <property type="term" value="C:nucleus"/>
    <property type="evidence" value="ECO:0007669"/>
    <property type="project" value="UniProtKB-SubCell"/>
</dbReference>
<dbReference type="CDD" id="cd12148">
    <property type="entry name" value="fungal_TF_MHR"/>
    <property type="match status" value="1"/>
</dbReference>
<sequence length="559" mass="64037">MGACVSYNGRQVFFLHQSPRNAYGLTPQDEAVKFSPREFIKDPRTFPQLERAMKVIPHGLTPVYTLVQNFLNNVNCHYYIIYPPSFLEQYQQWWAAPAEGRLLGVQWTCLLLMLQKKLENELGDTIQRLSEQYHEAGRELSSSVPIGYSHLVNLKSKARFVECWHVLRSAIREAQELSIHQESRVDQMPEFELAIRRRLWCVLNTWDWQISTLLGRPIIIDRADCKVGLPSLALKGTQYSPLTHMKMQSSLIHILFGRFGLTKNIIDPKDVQEYQETIQRWIKDFPPPYDANTPDKSLGMTYPWIVLHRHYLRTITFSMLLDTIRAFIDRKFTTDVNEAELQIRRDGIGYYLKLMVSLRATVLCSAVLHDENHTLPRRDDVFKAIDDAHVLLQRLRTVTKSARTSYDILSRIIQRLPRTNVSPTLKQTPHGKRLRINSVGSSSAGISNGVPPLVEASPAPVSSTSGIPYEQIPQASNHVAISSDVIPIESYDAPPPYLESQSQVKSLEDEILQAGAPTDELQETFFNISEEDLGELAKLWDFEPLDFDFLMLRLRHDVA</sequence>
<name>A0A9P8WHT4_9HYPO</name>
<dbReference type="PANTHER" id="PTHR31001:SF84">
    <property type="entry name" value="FUNGAL SPECIFIC TRANSCRIPTION FACTOR"/>
    <property type="match status" value="1"/>
</dbReference>
<reference evidence="4 5" key="1">
    <citation type="journal article" date="2021" name="Nat. Commun.">
        <title>Genetic determinants of endophytism in the Arabidopsis root mycobiome.</title>
        <authorList>
            <person name="Mesny F."/>
            <person name="Miyauchi S."/>
            <person name="Thiergart T."/>
            <person name="Pickel B."/>
            <person name="Atanasova L."/>
            <person name="Karlsson M."/>
            <person name="Huettel B."/>
            <person name="Barry K.W."/>
            <person name="Haridas S."/>
            <person name="Chen C."/>
            <person name="Bauer D."/>
            <person name="Andreopoulos W."/>
            <person name="Pangilinan J."/>
            <person name="LaButti K."/>
            <person name="Riley R."/>
            <person name="Lipzen A."/>
            <person name="Clum A."/>
            <person name="Drula E."/>
            <person name="Henrissat B."/>
            <person name="Kohler A."/>
            <person name="Grigoriev I.V."/>
            <person name="Martin F.M."/>
            <person name="Hacquard S."/>
        </authorList>
    </citation>
    <scope>NUCLEOTIDE SEQUENCE [LARGE SCALE GENOMIC DNA]</scope>
    <source>
        <strain evidence="4 5">MPI-CAGE-CH-0241</strain>
    </source>
</reference>
<keyword evidence="5" id="KW-1185">Reference proteome</keyword>